<keyword evidence="2" id="KW-1185">Reference proteome</keyword>
<dbReference type="InterPro" id="IPR007577">
    <property type="entry name" value="GlycoTrfase_DXD_sugar-bd_CS"/>
</dbReference>
<accession>A0A7M7MVQ6</accession>
<dbReference type="OrthoDB" id="409543at2759"/>
<dbReference type="Gene3D" id="3.90.550.20">
    <property type="match status" value="1"/>
</dbReference>
<dbReference type="KEGG" id="ame:102654368"/>
<dbReference type="SUPFAM" id="SSF53448">
    <property type="entry name" value="Nucleotide-diphospho-sugar transferases"/>
    <property type="match status" value="1"/>
</dbReference>
<reference evidence="3" key="2">
    <citation type="submission" date="2025-04" db="UniProtKB">
        <authorList>
            <consortium name="RefSeq"/>
        </authorList>
    </citation>
    <scope>IDENTIFICATION</scope>
    <source>
        <strain evidence="3">DH4</strain>
        <tissue evidence="3">Whole body</tissue>
    </source>
</reference>
<dbReference type="InterPro" id="IPR051981">
    <property type="entry name" value="Glycosyltransf_32"/>
</dbReference>
<evidence type="ECO:0000313" key="1">
    <source>
        <dbReference type="EnsemblMetazoa" id="XP_026301733"/>
    </source>
</evidence>
<organism evidence="1">
    <name type="scientific">Apis mellifera</name>
    <name type="common">Honeybee</name>
    <dbReference type="NCBI Taxonomy" id="7460"/>
    <lineage>
        <taxon>Eukaryota</taxon>
        <taxon>Metazoa</taxon>
        <taxon>Ecdysozoa</taxon>
        <taxon>Arthropoda</taxon>
        <taxon>Hexapoda</taxon>
        <taxon>Insecta</taxon>
        <taxon>Pterygota</taxon>
        <taxon>Neoptera</taxon>
        <taxon>Endopterygota</taxon>
        <taxon>Hymenoptera</taxon>
        <taxon>Apocrita</taxon>
        <taxon>Aculeata</taxon>
        <taxon>Apoidea</taxon>
        <taxon>Anthophila</taxon>
        <taxon>Apidae</taxon>
        <taxon>Apis</taxon>
    </lineage>
</organism>
<dbReference type="RefSeq" id="XP_026301733.1">
    <property type="nucleotide sequence ID" value="XM_026445948.1"/>
</dbReference>
<name>A0A7M7MVQ6_APIME</name>
<reference evidence="1" key="1">
    <citation type="submission" date="2021-01" db="UniProtKB">
        <authorList>
            <consortium name="EnsemblMetazoa"/>
        </authorList>
    </citation>
    <scope>IDENTIFICATION</scope>
    <source>
        <strain evidence="1">DH4</strain>
    </source>
</reference>
<dbReference type="EnsemblMetazoa" id="XM_026445948">
    <property type="protein sequence ID" value="XP_026301733"/>
    <property type="gene ID" value="LOC102654368"/>
</dbReference>
<gene>
    <name evidence="3" type="primary">LOC102654368</name>
</gene>
<dbReference type="InterPro" id="IPR029044">
    <property type="entry name" value="Nucleotide-diphossugar_trans"/>
</dbReference>
<dbReference type="GeneID" id="102654368"/>
<sequence>NKFFILLTLDEPNGDKNIFFHETSCFDKNGLILNARQACAIESAAKMNPNMNVYLLFLSPSKISKQSKKIFEQLQAYPNIRIRRVKFQNYVKNTPLDVWYKMDILKKSKWPRIQMADILRFLTLWKYGGIYLDLDVVVIRHDI</sequence>
<dbReference type="PANTHER" id="PTHR12042">
    <property type="entry name" value="LACTOSYLCERAMIDE 4-ALPHA-GALACTOSYLTRANSFERASE ALPHA- 1,4-GALACTOSYLTRANSFERASE"/>
    <property type="match status" value="1"/>
</dbReference>
<dbReference type="PANTHER" id="PTHR12042:SF21">
    <property type="entry name" value="ALPHA1,4-GALACTOSYLTRANSFERASE 1-RELATED"/>
    <property type="match status" value="1"/>
</dbReference>
<dbReference type="GO" id="GO:0016020">
    <property type="term" value="C:membrane"/>
    <property type="evidence" value="ECO:0007669"/>
    <property type="project" value="GOC"/>
</dbReference>
<evidence type="ECO:0000313" key="2">
    <source>
        <dbReference type="Proteomes" id="UP000005203"/>
    </source>
</evidence>
<protein>
    <submittedName>
        <fullName evidence="3">Lactosylceramide 4-alpha-galactosyltransferase</fullName>
    </submittedName>
</protein>
<dbReference type="Proteomes" id="UP000005203">
    <property type="component" value="Linkage group LG11"/>
</dbReference>
<dbReference type="Pfam" id="PF04488">
    <property type="entry name" value="Gly_transf_sug"/>
    <property type="match status" value="1"/>
</dbReference>
<dbReference type="GO" id="GO:0016758">
    <property type="term" value="F:hexosyltransferase activity"/>
    <property type="evidence" value="ECO:0007669"/>
    <property type="project" value="TreeGrafter"/>
</dbReference>
<accession>A0A8B8HDG2</accession>
<dbReference type="GO" id="GO:0006688">
    <property type="term" value="P:glycosphingolipid biosynthetic process"/>
    <property type="evidence" value="ECO:0007669"/>
    <property type="project" value="TreeGrafter"/>
</dbReference>
<proteinExistence type="predicted"/>
<evidence type="ECO:0000313" key="3">
    <source>
        <dbReference type="RefSeq" id="XP_026301733.1"/>
    </source>
</evidence>
<dbReference type="AlphaFoldDB" id="A0A7M7MVQ6"/>